<dbReference type="AlphaFoldDB" id="A0A7S0NP64"/>
<dbReference type="FunFam" id="2.60.40.10:FF:000250">
    <property type="entry name" value="1,4-alpha-glucan-branching enzyme, chloroplastic/amyloplastic"/>
    <property type="match status" value="1"/>
</dbReference>
<feature type="compositionally biased region" description="Low complexity" evidence="8">
    <location>
        <begin position="852"/>
        <end position="882"/>
    </location>
</feature>
<feature type="compositionally biased region" description="Pro residues" evidence="8">
    <location>
        <begin position="731"/>
        <end position="749"/>
    </location>
</feature>
<organism evidence="10">
    <name type="scientific">Micromonas pusilla</name>
    <name type="common">Picoplanktonic green alga</name>
    <name type="synonym">Chromulina pusilla</name>
    <dbReference type="NCBI Taxonomy" id="38833"/>
    <lineage>
        <taxon>Eukaryota</taxon>
        <taxon>Viridiplantae</taxon>
        <taxon>Chlorophyta</taxon>
        <taxon>Mamiellophyceae</taxon>
        <taxon>Mamiellales</taxon>
        <taxon>Mamiellaceae</taxon>
        <taxon>Micromonas</taxon>
    </lineage>
</organism>
<keyword evidence="5" id="KW-0808">Transferase</keyword>
<dbReference type="InterPro" id="IPR006047">
    <property type="entry name" value="GH13_cat_dom"/>
</dbReference>
<dbReference type="Gene3D" id="3.20.20.80">
    <property type="entry name" value="Glycosidases"/>
    <property type="match status" value="1"/>
</dbReference>
<dbReference type="EMBL" id="HBEQ01014674">
    <property type="protein sequence ID" value="CAD8526219.1"/>
    <property type="molecule type" value="Transcribed_RNA"/>
</dbReference>
<comment type="subcellular location">
    <subcellularLocation>
        <location evidence="2">Plastid</location>
        <location evidence="2">Amyloplast</location>
    </subcellularLocation>
</comment>
<dbReference type="SUPFAM" id="SSF51011">
    <property type="entry name" value="Glycosyl hydrolase domain"/>
    <property type="match status" value="1"/>
</dbReference>
<evidence type="ECO:0000256" key="8">
    <source>
        <dbReference type="SAM" id="MobiDB-lite"/>
    </source>
</evidence>
<dbReference type="PANTHER" id="PTHR43651:SF2">
    <property type="entry name" value="1,4-ALPHA-GLUCAN-BRANCHING ENZYME, CHLOROPLASTIC_AMYLOPLASTIC"/>
    <property type="match status" value="1"/>
</dbReference>
<dbReference type="InterPro" id="IPR004193">
    <property type="entry name" value="Glyco_hydro_13_N"/>
</dbReference>
<name>A0A7S0NP64_MICPS</name>
<evidence type="ECO:0000256" key="7">
    <source>
        <dbReference type="ARBA" id="ARBA00060592"/>
    </source>
</evidence>
<dbReference type="CDD" id="cd02854">
    <property type="entry name" value="E_set_GBE_euk_N"/>
    <property type="match status" value="1"/>
</dbReference>
<dbReference type="CDD" id="cd11321">
    <property type="entry name" value="AmyAc_bac_euk_BE"/>
    <property type="match status" value="1"/>
</dbReference>
<dbReference type="GO" id="GO:0009501">
    <property type="term" value="C:amyloplast"/>
    <property type="evidence" value="ECO:0007669"/>
    <property type="project" value="UniProtKB-SubCell"/>
</dbReference>
<dbReference type="SUPFAM" id="SSF81296">
    <property type="entry name" value="E set domains"/>
    <property type="match status" value="1"/>
</dbReference>
<sequence length="904" mass="100818">MAGNTSPTGYSVDGMGCAAVDEQLLEHEGHLKYRWEKFMETKGRIEEAEGSLEEFCKGYLKFGFNKTPSGEITYREWAPAACSAFLIGDFNEWSPDSHPMKKDDFGVWEITLPAGTIKHGTRVKIKMRKSDQGWVDRIPAWITYATQEPQLGAHYDGVYWDPPAGEKYVRQNPRPPRPAASRIYEAHVGMSGEDPKVNTYREFADDILPRIKAGGYNTVQLMAVMEHAYYGSFGYHVTNPFAVSSRCGNPEDLKYLVDKAHGMGIRCLLDVVHCHVSCNIEDGIAGYDFGQHTESSYFGTGDAGYHWLWDSRLYNYSNWEVQRYLLSNLRYWVDEYGFDGFRFDGVTSMLYNHHGLEMEFSGDYKQYFGMETNVAAVNYLMMANDMLHECYPGIEVIAEDVSGMPTLCRPVKQGGVGFDARLAMAIPDLWVRILKASREGNLKDEDWSMHEIIATLCNRRYTEKCIGYSESHDQSIVGDKTVAFWLMDAEMYDGMSTFEPPTDVVARGMALHKMIRMITMAIGGEGYLNFMGNEFGHPEWVDFPREGNKWKHDHCRRQWTLANTEHLRYFELNNFDKALQALEEKFSFMSHEHQFVSTACEERKVIVAERGPLLFVFNFHPTESYEGLEVGLGMPGKYRICLDTDAWNFGGGGRVGHDEDHFTSPGGPQTFVGPYEQEPRPCSLKVLSPSRSAQVFYKVPEDDIDVSLSSAGENVHNLRQPGGLRVEPIGSVPPPRSNAPPPPPPPPTTPASNAVGRLQRDGVIYDPDQWDPENASRGGAASSQSSFGSSQSFGHPAPPPRGRFEPVAAGDSGFEDTVPSAKNTAATHVGAPTHVAKKQVMHDPDQYDPENAARGKSRAVAAAPRPTSDGASSYAGYSKAAAPVRVHRGSDGVIYDPDQYDPDP</sequence>
<feature type="domain" description="Glycosyl hydrolase family 13 catalytic" evidence="9">
    <location>
        <begin position="198"/>
        <end position="579"/>
    </location>
</feature>
<evidence type="ECO:0000256" key="5">
    <source>
        <dbReference type="ARBA" id="ARBA00022679"/>
    </source>
</evidence>
<dbReference type="Pfam" id="PF02922">
    <property type="entry name" value="CBM_48"/>
    <property type="match status" value="1"/>
</dbReference>
<comment type="pathway">
    <text evidence="7">Glycan biosynthesis.</text>
</comment>
<protein>
    <recommendedName>
        <fullName evidence="4">1,4-alpha-glucan branching enzyme</fullName>
        <ecNumber evidence="4">2.4.1.18</ecNumber>
    </recommendedName>
</protein>
<dbReference type="EC" id="2.4.1.18" evidence="4"/>
<keyword evidence="6" id="KW-0035">Amyloplast</keyword>
<gene>
    <name evidence="10" type="ORF">MCOM1403_LOCUS11835</name>
</gene>
<keyword evidence="6" id="KW-0934">Plastid</keyword>
<accession>A0A7S0NP64</accession>
<dbReference type="GO" id="GO:0043169">
    <property type="term" value="F:cation binding"/>
    <property type="evidence" value="ECO:0007669"/>
    <property type="project" value="InterPro"/>
</dbReference>
<dbReference type="Gene3D" id="2.60.40.1180">
    <property type="entry name" value="Golgi alpha-mannosidase II"/>
    <property type="match status" value="1"/>
</dbReference>
<dbReference type="GO" id="GO:0004553">
    <property type="term" value="F:hydrolase activity, hydrolyzing O-glycosyl compounds"/>
    <property type="evidence" value="ECO:0007669"/>
    <property type="project" value="InterPro"/>
</dbReference>
<dbReference type="GO" id="GO:0005975">
    <property type="term" value="P:carbohydrate metabolic process"/>
    <property type="evidence" value="ECO:0007669"/>
    <property type="project" value="InterPro"/>
</dbReference>
<dbReference type="FunFam" id="3.20.20.80:FF:000001">
    <property type="entry name" value="1,4-alpha-glucan branching enzyme"/>
    <property type="match status" value="1"/>
</dbReference>
<evidence type="ECO:0000313" key="10">
    <source>
        <dbReference type="EMBL" id="CAD8526219.1"/>
    </source>
</evidence>
<dbReference type="InterPro" id="IPR013783">
    <property type="entry name" value="Ig-like_fold"/>
</dbReference>
<dbReference type="GO" id="GO:0003844">
    <property type="term" value="F:1,4-alpha-glucan branching enzyme activity"/>
    <property type="evidence" value="ECO:0007669"/>
    <property type="project" value="UniProtKB-EC"/>
</dbReference>
<dbReference type="Pfam" id="PF02806">
    <property type="entry name" value="Alpha-amylase_C"/>
    <property type="match status" value="1"/>
</dbReference>
<dbReference type="SUPFAM" id="SSF51445">
    <property type="entry name" value="(Trans)glycosidases"/>
    <property type="match status" value="1"/>
</dbReference>
<evidence type="ECO:0000256" key="3">
    <source>
        <dbReference type="ARBA" id="ARBA00009000"/>
    </source>
</evidence>
<dbReference type="SMART" id="SM00642">
    <property type="entry name" value="Aamy"/>
    <property type="match status" value="1"/>
</dbReference>
<dbReference type="PANTHER" id="PTHR43651">
    <property type="entry name" value="1,4-ALPHA-GLUCAN-BRANCHING ENZYME"/>
    <property type="match status" value="1"/>
</dbReference>
<dbReference type="Gene3D" id="2.60.40.10">
    <property type="entry name" value="Immunoglobulins"/>
    <property type="match status" value="1"/>
</dbReference>
<feature type="compositionally biased region" description="Low complexity" evidence="8">
    <location>
        <begin position="778"/>
        <end position="794"/>
    </location>
</feature>
<comment type="similarity">
    <text evidence="3">Belongs to the glycosyl hydrolase 13 family. GlgB subfamily.</text>
</comment>
<dbReference type="Pfam" id="PF00128">
    <property type="entry name" value="Alpha-amylase"/>
    <property type="match status" value="1"/>
</dbReference>
<evidence type="ECO:0000259" key="9">
    <source>
        <dbReference type="SMART" id="SM00642"/>
    </source>
</evidence>
<evidence type="ECO:0000256" key="4">
    <source>
        <dbReference type="ARBA" id="ARBA00012541"/>
    </source>
</evidence>
<comment type="catalytic activity">
    <reaction evidence="1">
        <text>Transfers a segment of a (1-&gt;4)-alpha-D-glucan chain to a primary hydroxy group in a similar glucan chain.</text>
        <dbReference type="EC" id="2.4.1.18"/>
    </reaction>
</comment>
<reference evidence="10" key="1">
    <citation type="submission" date="2021-01" db="EMBL/GenBank/DDBJ databases">
        <authorList>
            <person name="Corre E."/>
            <person name="Pelletier E."/>
            <person name="Niang G."/>
            <person name="Scheremetjew M."/>
            <person name="Finn R."/>
            <person name="Kale V."/>
            <person name="Holt S."/>
            <person name="Cochrane G."/>
            <person name="Meng A."/>
            <person name="Brown T."/>
            <person name="Cohen L."/>
        </authorList>
    </citation>
    <scope>NUCLEOTIDE SEQUENCE</scope>
    <source>
        <strain evidence="10">CCMP1723</strain>
    </source>
</reference>
<dbReference type="InterPro" id="IPR017853">
    <property type="entry name" value="GH"/>
</dbReference>
<evidence type="ECO:0000256" key="6">
    <source>
        <dbReference type="ARBA" id="ARBA00023234"/>
    </source>
</evidence>
<proteinExistence type="inferred from homology"/>
<dbReference type="InterPro" id="IPR006048">
    <property type="entry name" value="A-amylase/branching_C"/>
</dbReference>
<evidence type="ECO:0000256" key="1">
    <source>
        <dbReference type="ARBA" id="ARBA00000826"/>
    </source>
</evidence>
<feature type="region of interest" description="Disordered" evidence="8">
    <location>
        <begin position="714"/>
        <end position="904"/>
    </location>
</feature>
<dbReference type="InterPro" id="IPR013780">
    <property type="entry name" value="Glyco_hydro_b"/>
</dbReference>
<dbReference type="InterPro" id="IPR014756">
    <property type="entry name" value="Ig_E-set"/>
</dbReference>
<evidence type="ECO:0000256" key="2">
    <source>
        <dbReference type="ARBA" id="ARBA00004602"/>
    </source>
</evidence>